<dbReference type="SUPFAM" id="SSF47384">
    <property type="entry name" value="Homodimeric domain of signal transducing histidine kinase"/>
    <property type="match status" value="1"/>
</dbReference>
<dbReference type="SMART" id="SM00304">
    <property type="entry name" value="HAMP"/>
    <property type="match status" value="1"/>
</dbReference>
<dbReference type="Pfam" id="PF00512">
    <property type="entry name" value="HisKA"/>
    <property type="match status" value="1"/>
</dbReference>
<keyword evidence="9" id="KW-0902">Two-component regulatory system</keyword>
<feature type="transmembrane region" description="Helical" evidence="11">
    <location>
        <begin position="12"/>
        <end position="33"/>
    </location>
</feature>
<dbReference type="PANTHER" id="PTHR45436:SF5">
    <property type="entry name" value="SENSOR HISTIDINE KINASE TRCS"/>
    <property type="match status" value="1"/>
</dbReference>
<feature type="transmembrane region" description="Helical" evidence="11">
    <location>
        <begin position="152"/>
        <end position="176"/>
    </location>
</feature>
<evidence type="ECO:0000256" key="9">
    <source>
        <dbReference type="ARBA" id="ARBA00023012"/>
    </source>
</evidence>
<dbReference type="InterPro" id="IPR004358">
    <property type="entry name" value="Sig_transdc_His_kin-like_C"/>
</dbReference>
<reference evidence="14 15" key="1">
    <citation type="submission" date="2013-12" db="EMBL/GenBank/DDBJ databases">
        <authorList>
            <consortium name="DOE Joint Genome Institute"/>
            <person name="Eisen J."/>
            <person name="Huntemann M."/>
            <person name="Han J."/>
            <person name="Chen A."/>
            <person name="Kyrpides N."/>
            <person name="Mavromatis K."/>
            <person name="Markowitz V."/>
            <person name="Palaniappan K."/>
            <person name="Ivanova N."/>
            <person name="Schaumberg A."/>
            <person name="Pati A."/>
            <person name="Liolios K."/>
            <person name="Nordberg H.P."/>
            <person name="Cantor M.N."/>
            <person name="Hua S.X."/>
            <person name="Woyke T."/>
        </authorList>
    </citation>
    <scope>NUCLEOTIDE SEQUENCE [LARGE SCALE GENOMIC DNA]</scope>
    <source>
        <strain evidence="15">DSM 19437</strain>
    </source>
</reference>
<dbReference type="CDD" id="cd06225">
    <property type="entry name" value="HAMP"/>
    <property type="match status" value="1"/>
</dbReference>
<evidence type="ECO:0000313" key="14">
    <source>
        <dbReference type="EMBL" id="AHF16432.1"/>
    </source>
</evidence>
<evidence type="ECO:0000256" key="1">
    <source>
        <dbReference type="ARBA" id="ARBA00000085"/>
    </source>
</evidence>
<evidence type="ECO:0000256" key="3">
    <source>
        <dbReference type="ARBA" id="ARBA00012438"/>
    </source>
</evidence>
<dbReference type="GO" id="GO:0005886">
    <property type="term" value="C:plasma membrane"/>
    <property type="evidence" value="ECO:0007669"/>
    <property type="project" value="TreeGrafter"/>
</dbReference>
<dbReference type="PRINTS" id="PR00344">
    <property type="entry name" value="BCTRLSENSOR"/>
</dbReference>
<evidence type="ECO:0000256" key="8">
    <source>
        <dbReference type="ARBA" id="ARBA00022989"/>
    </source>
</evidence>
<keyword evidence="8 11" id="KW-1133">Transmembrane helix</keyword>
<dbReference type="AlphaFoldDB" id="W0F094"/>
<dbReference type="SUPFAM" id="SSF158472">
    <property type="entry name" value="HAMP domain-like"/>
    <property type="match status" value="1"/>
</dbReference>
<evidence type="ECO:0000256" key="10">
    <source>
        <dbReference type="ARBA" id="ARBA00023136"/>
    </source>
</evidence>
<dbReference type="Gene3D" id="1.10.287.130">
    <property type="match status" value="1"/>
</dbReference>
<dbReference type="OrthoDB" id="594725at2"/>
<dbReference type="SUPFAM" id="SSF55874">
    <property type="entry name" value="ATPase domain of HSP90 chaperone/DNA topoisomerase II/histidine kinase"/>
    <property type="match status" value="1"/>
</dbReference>
<evidence type="ECO:0000256" key="7">
    <source>
        <dbReference type="ARBA" id="ARBA00022777"/>
    </source>
</evidence>
<evidence type="ECO:0000256" key="2">
    <source>
        <dbReference type="ARBA" id="ARBA00004370"/>
    </source>
</evidence>
<dbReference type="SMART" id="SM00388">
    <property type="entry name" value="HisKA"/>
    <property type="match status" value="1"/>
</dbReference>
<dbReference type="Proteomes" id="UP000003586">
    <property type="component" value="Chromosome"/>
</dbReference>
<dbReference type="HOGENOM" id="CLU_000445_89_6_10"/>
<gene>
    <name evidence="14" type="ORF">NIASO_17190</name>
</gene>
<organism evidence="14 15">
    <name type="scientific">Niabella soli DSM 19437</name>
    <dbReference type="NCBI Taxonomy" id="929713"/>
    <lineage>
        <taxon>Bacteria</taxon>
        <taxon>Pseudomonadati</taxon>
        <taxon>Bacteroidota</taxon>
        <taxon>Chitinophagia</taxon>
        <taxon>Chitinophagales</taxon>
        <taxon>Chitinophagaceae</taxon>
        <taxon>Niabella</taxon>
    </lineage>
</organism>
<evidence type="ECO:0000259" key="13">
    <source>
        <dbReference type="PROSITE" id="PS50885"/>
    </source>
</evidence>
<dbReference type="RefSeq" id="WP_008587547.1">
    <property type="nucleotide sequence ID" value="NZ_CP007035.1"/>
</dbReference>
<dbReference type="InterPro" id="IPR036890">
    <property type="entry name" value="HATPase_C_sf"/>
</dbReference>
<evidence type="ECO:0000256" key="6">
    <source>
        <dbReference type="ARBA" id="ARBA00022692"/>
    </source>
</evidence>
<dbReference type="GO" id="GO:0000155">
    <property type="term" value="F:phosphorelay sensor kinase activity"/>
    <property type="evidence" value="ECO:0007669"/>
    <property type="project" value="InterPro"/>
</dbReference>
<keyword evidence="4" id="KW-0597">Phosphoprotein</keyword>
<dbReference type="InterPro" id="IPR050428">
    <property type="entry name" value="TCS_sensor_his_kinase"/>
</dbReference>
<evidence type="ECO:0000256" key="11">
    <source>
        <dbReference type="SAM" id="Phobius"/>
    </source>
</evidence>
<proteinExistence type="predicted"/>
<feature type="domain" description="HAMP" evidence="13">
    <location>
        <begin position="177"/>
        <end position="230"/>
    </location>
</feature>
<comment type="subcellular location">
    <subcellularLocation>
        <location evidence="2">Membrane</location>
    </subcellularLocation>
</comment>
<dbReference type="eggNOG" id="COG2205">
    <property type="taxonomic scope" value="Bacteria"/>
</dbReference>
<feature type="domain" description="Histidine kinase" evidence="12">
    <location>
        <begin position="238"/>
        <end position="454"/>
    </location>
</feature>
<dbReference type="CDD" id="cd00082">
    <property type="entry name" value="HisKA"/>
    <property type="match status" value="1"/>
</dbReference>
<comment type="catalytic activity">
    <reaction evidence="1">
        <text>ATP + protein L-histidine = ADP + protein N-phospho-L-histidine.</text>
        <dbReference type="EC" id="2.7.13.3"/>
    </reaction>
</comment>
<keyword evidence="7 14" id="KW-0418">Kinase</keyword>
<dbReference type="InterPro" id="IPR005467">
    <property type="entry name" value="His_kinase_dom"/>
</dbReference>
<evidence type="ECO:0000259" key="12">
    <source>
        <dbReference type="PROSITE" id="PS50109"/>
    </source>
</evidence>
<dbReference type="PANTHER" id="PTHR45436">
    <property type="entry name" value="SENSOR HISTIDINE KINASE YKOH"/>
    <property type="match status" value="1"/>
</dbReference>
<dbReference type="InterPro" id="IPR036097">
    <property type="entry name" value="HisK_dim/P_sf"/>
</dbReference>
<name>W0F094_9BACT</name>
<evidence type="ECO:0000313" key="15">
    <source>
        <dbReference type="Proteomes" id="UP000003586"/>
    </source>
</evidence>
<sequence length="454" mass="51973">MTLKRRIALSWSLAYSLLFGLLMIIIYFAFYDFRRDEFRQNLKDKSMVTAHFIAKTPDFLTGVPKFLSESDDGLYKEEILIFSQEKKLIYSTIKDTSVSWDETILQRLDRSSEIYVENTTPEYFGIAPVIDGKKFYILTSAEDVNGRSKLKFLGYILLITYLVSTAVVWLSSYFVAKRLLKPLDQLTGQITDITAHNLTEQLPVKNSNDEISLLARSFNTMMGRINDVFQSQKDFTSSAAHELRTPLTRIAFQLENLEYRNEDAVRTKNTVNNVIKDVYQLSDLTRSLMLLSKFDKENISSIYESERIDELIFTAYEQVLKMEPRLLMDFTIIPEAGKDPDLLVSGVRSLLEIAFINLLKNAAIYSSSPAVIVTIKEKDTQLEVNVTSHGTLISSEEQARIFDPFIRGSNIQNTTGSGLGLRIVKRIIEYHKGQVQYIPVPPDENTFRITFPVF</sequence>
<dbReference type="InterPro" id="IPR003661">
    <property type="entry name" value="HisK_dim/P_dom"/>
</dbReference>
<protein>
    <recommendedName>
        <fullName evidence="3">histidine kinase</fullName>
        <ecNumber evidence="3">2.7.13.3</ecNumber>
    </recommendedName>
</protein>
<evidence type="ECO:0000256" key="4">
    <source>
        <dbReference type="ARBA" id="ARBA00022553"/>
    </source>
</evidence>
<dbReference type="InterPro" id="IPR003594">
    <property type="entry name" value="HATPase_dom"/>
</dbReference>
<keyword evidence="5" id="KW-0808">Transferase</keyword>
<dbReference type="InterPro" id="IPR003660">
    <property type="entry name" value="HAMP_dom"/>
</dbReference>
<dbReference type="Gene3D" id="3.30.565.10">
    <property type="entry name" value="Histidine kinase-like ATPase, C-terminal domain"/>
    <property type="match status" value="1"/>
</dbReference>
<keyword evidence="6 11" id="KW-0812">Transmembrane</keyword>
<keyword evidence="10 11" id="KW-0472">Membrane</keyword>
<keyword evidence="15" id="KW-1185">Reference proteome</keyword>
<dbReference type="SMART" id="SM00387">
    <property type="entry name" value="HATPase_c"/>
    <property type="match status" value="1"/>
</dbReference>
<dbReference type="PROSITE" id="PS50109">
    <property type="entry name" value="HIS_KIN"/>
    <property type="match status" value="1"/>
</dbReference>
<dbReference type="EMBL" id="CP007035">
    <property type="protein sequence ID" value="AHF16432.1"/>
    <property type="molecule type" value="Genomic_DNA"/>
</dbReference>
<dbReference type="Gene3D" id="6.10.340.10">
    <property type="match status" value="1"/>
</dbReference>
<dbReference type="PROSITE" id="PS50885">
    <property type="entry name" value="HAMP"/>
    <property type="match status" value="1"/>
</dbReference>
<dbReference type="Pfam" id="PF02518">
    <property type="entry name" value="HATPase_c"/>
    <property type="match status" value="1"/>
</dbReference>
<dbReference type="KEGG" id="nso:NIASO_17190"/>
<accession>W0F094</accession>
<dbReference type="EC" id="2.7.13.3" evidence="3"/>
<evidence type="ECO:0000256" key="5">
    <source>
        <dbReference type="ARBA" id="ARBA00022679"/>
    </source>
</evidence>
<dbReference type="STRING" id="929713.NIASO_17190"/>
<dbReference type="Pfam" id="PF00672">
    <property type="entry name" value="HAMP"/>
    <property type="match status" value="1"/>
</dbReference>